<accession>A0AAV4W163</accession>
<proteinExistence type="predicted"/>
<dbReference type="Proteomes" id="UP001054837">
    <property type="component" value="Unassembled WGS sequence"/>
</dbReference>
<dbReference type="AlphaFoldDB" id="A0AAV4W163"/>
<comment type="caution">
    <text evidence="1">The sequence shown here is derived from an EMBL/GenBank/DDBJ whole genome shotgun (WGS) entry which is preliminary data.</text>
</comment>
<evidence type="ECO:0000313" key="2">
    <source>
        <dbReference type="Proteomes" id="UP001054837"/>
    </source>
</evidence>
<evidence type="ECO:0000313" key="1">
    <source>
        <dbReference type="EMBL" id="GIY75988.1"/>
    </source>
</evidence>
<reference evidence="1 2" key="1">
    <citation type="submission" date="2021-06" db="EMBL/GenBank/DDBJ databases">
        <title>Caerostris darwini draft genome.</title>
        <authorList>
            <person name="Kono N."/>
            <person name="Arakawa K."/>
        </authorList>
    </citation>
    <scope>NUCLEOTIDE SEQUENCE [LARGE SCALE GENOMIC DNA]</scope>
</reference>
<name>A0AAV4W163_9ARAC</name>
<gene>
    <name evidence="1" type="ORF">CDAR_377431</name>
</gene>
<keyword evidence="2" id="KW-1185">Reference proteome</keyword>
<protein>
    <submittedName>
        <fullName evidence="1">Uncharacterized protein</fullName>
    </submittedName>
</protein>
<dbReference type="EMBL" id="BPLQ01013939">
    <property type="protein sequence ID" value="GIY75988.1"/>
    <property type="molecule type" value="Genomic_DNA"/>
</dbReference>
<sequence>MNPPPPNHELKFPAKLTGKRIAGAHCQDAGDRPRAAQYFGGGGGGRGVCFPPPGQLTMINVPSRCHPAPRRFVLNQGVLQEGHCRLQEMGWNRISVVPPVVLIRFHHLLITVNSLWQ</sequence>
<organism evidence="1 2">
    <name type="scientific">Caerostris darwini</name>
    <dbReference type="NCBI Taxonomy" id="1538125"/>
    <lineage>
        <taxon>Eukaryota</taxon>
        <taxon>Metazoa</taxon>
        <taxon>Ecdysozoa</taxon>
        <taxon>Arthropoda</taxon>
        <taxon>Chelicerata</taxon>
        <taxon>Arachnida</taxon>
        <taxon>Araneae</taxon>
        <taxon>Araneomorphae</taxon>
        <taxon>Entelegynae</taxon>
        <taxon>Araneoidea</taxon>
        <taxon>Araneidae</taxon>
        <taxon>Caerostris</taxon>
    </lineage>
</organism>